<evidence type="ECO:0000313" key="2">
    <source>
        <dbReference type="EMBL" id="GEU40896.1"/>
    </source>
</evidence>
<organism evidence="2">
    <name type="scientific">Tanacetum cinerariifolium</name>
    <name type="common">Dalmatian daisy</name>
    <name type="synonym">Chrysanthemum cinerariifolium</name>
    <dbReference type="NCBI Taxonomy" id="118510"/>
    <lineage>
        <taxon>Eukaryota</taxon>
        <taxon>Viridiplantae</taxon>
        <taxon>Streptophyta</taxon>
        <taxon>Embryophyta</taxon>
        <taxon>Tracheophyta</taxon>
        <taxon>Spermatophyta</taxon>
        <taxon>Magnoliopsida</taxon>
        <taxon>eudicotyledons</taxon>
        <taxon>Gunneridae</taxon>
        <taxon>Pentapetalae</taxon>
        <taxon>asterids</taxon>
        <taxon>campanulids</taxon>
        <taxon>Asterales</taxon>
        <taxon>Asteraceae</taxon>
        <taxon>Asteroideae</taxon>
        <taxon>Anthemideae</taxon>
        <taxon>Anthemidinae</taxon>
        <taxon>Tanacetum</taxon>
    </lineage>
</organism>
<feature type="compositionally biased region" description="Basic and acidic residues" evidence="1">
    <location>
        <begin position="84"/>
        <end position="113"/>
    </location>
</feature>
<dbReference type="AlphaFoldDB" id="A0A6L2JV79"/>
<evidence type="ECO:0000256" key="1">
    <source>
        <dbReference type="SAM" id="MobiDB-lite"/>
    </source>
</evidence>
<protein>
    <submittedName>
        <fullName evidence="2">Uncharacterized protein</fullName>
    </submittedName>
</protein>
<proteinExistence type="predicted"/>
<reference evidence="2" key="1">
    <citation type="journal article" date="2019" name="Sci. Rep.">
        <title>Draft genome of Tanacetum cinerariifolium, the natural source of mosquito coil.</title>
        <authorList>
            <person name="Yamashiro T."/>
            <person name="Shiraishi A."/>
            <person name="Satake H."/>
            <person name="Nakayama K."/>
        </authorList>
    </citation>
    <scope>NUCLEOTIDE SEQUENCE</scope>
</reference>
<feature type="non-terminal residue" evidence="2">
    <location>
        <position position="1"/>
    </location>
</feature>
<gene>
    <name evidence="2" type="ORF">Tci_012874</name>
</gene>
<accession>A0A6L2JV79</accession>
<name>A0A6L2JV79_TANCI</name>
<sequence length="121" mass="14122">PKPLKRQAQIEQDEAFARQLKAEITANINWNGVVDQARKNMMVYLKNMGGFKMDFFKGMTSTEIRPIFEKHYNSIQAFLEKGEKEIEEEGSKRKSDSLEQRAAKKQRIDEGQRSSKHIYIL</sequence>
<feature type="region of interest" description="Disordered" evidence="1">
    <location>
        <begin position="84"/>
        <end position="121"/>
    </location>
</feature>
<comment type="caution">
    <text evidence="2">The sequence shown here is derived from an EMBL/GenBank/DDBJ whole genome shotgun (WGS) entry which is preliminary data.</text>
</comment>
<dbReference type="EMBL" id="BKCJ010001365">
    <property type="protein sequence ID" value="GEU40896.1"/>
    <property type="molecule type" value="Genomic_DNA"/>
</dbReference>